<dbReference type="InterPro" id="IPR011009">
    <property type="entry name" value="Kinase-like_dom_sf"/>
</dbReference>
<dbReference type="GO" id="GO:0016740">
    <property type="term" value="F:transferase activity"/>
    <property type="evidence" value="ECO:0007669"/>
    <property type="project" value="UniProtKB-KW"/>
</dbReference>
<dbReference type="OrthoDB" id="3328272at2"/>
<feature type="domain" description="Aminoglycoside phosphotransferase" evidence="1">
    <location>
        <begin position="100"/>
        <end position="265"/>
    </location>
</feature>
<proteinExistence type="predicted"/>
<sequence>MSERGNNGVRSDWSCPIRPENLTSEVRRALGNEFAVADAVNMHGGAQKVVYRVRTVNGFTLMLYIWDISHNYFQAEVEEAAAEENGGQRSFGAELFRSNNRFMREHGIRTPAIYAMNTSQEQYSFDYALVEYIGGGDLEPYMNHPSEAVRDQVLGGCRELLGKLHQIRHTSWGPLTAGGRLPDGDGQRVSCEAGIHDNAIRNLAFLAQETKLSQLKQGRLEELLERIRAGIVPRADYRFIHSELGPDHILVNEQLEPYLIDIEGAAFFDQEYEHSFLQFRFAGYERYLAREDLDPVRMRFYKLCHHISCATGGLKLLQRGFPNRELANAIMSSNLSQTLSYL</sequence>
<evidence type="ECO:0000313" key="2">
    <source>
        <dbReference type="EMBL" id="REE56474.1"/>
    </source>
</evidence>
<comment type="caution">
    <text evidence="2">The sequence shown here is derived from an EMBL/GenBank/DDBJ whole genome shotgun (WGS) entry which is preliminary data.</text>
</comment>
<keyword evidence="3" id="KW-1185">Reference proteome</keyword>
<dbReference type="Pfam" id="PF01636">
    <property type="entry name" value="APH"/>
    <property type="match status" value="1"/>
</dbReference>
<dbReference type="Proteomes" id="UP000256304">
    <property type="component" value="Unassembled WGS sequence"/>
</dbReference>
<dbReference type="InterPro" id="IPR002575">
    <property type="entry name" value="Aminoglycoside_PTrfase"/>
</dbReference>
<organism evidence="2 3">
    <name type="scientific">Paenibacillus taihuensis</name>
    <dbReference type="NCBI Taxonomy" id="1156355"/>
    <lineage>
        <taxon>Bacteria</taxon>
        <taxon>Bacillati</taxon>
        <taxon>Bacillota</taxon>
        <taxon>Bacilli</taxon>
        <taxon>Bacillales</taxon>
        <taxon>Paenibacillaceae</taxon>
        <taxon>Paenibacillus</taxon>
    </lineage>
</organism>
<keyword evidence="2" id="KW-0808">Transferase</keyword>
<dbReference type="AlphaFoldDB" id="A0A3D9Q6J8"/>
<protein>
    <submittedName>
        <fullName evidence="2">Phosphotransferase family enzyme</fullName>
    </submittedName>
</protein>
<gene>
    <name evidence="2" type="ORF">A8990_15811</name>
</gene>
<accession>A0A3D9Q6J8</accession>
<dbReference type="SUPFAM" id="SSF56112">
    <property type="entry name" value="Protein kinase-like (PK-like)"/>
    <property type="match status" value="1"/>
</dbReference>
<dbReference type="EMBL" id="QTTN01000058">
    <property type="protein sequence ID" value="REE56474.1"/>
    <property type="molecule type" value="Genomic_DNA"/>
</dbReference>
<evidence type="ECO:0000259" key="1">
    <source>
        <dbReference type="Pfam" id="PF01636"/>
    </source>
</evidence>
<name>A0A3D9Q6J8_9BACL</name>
<reference evidence="2 3" key="1">
    <citation type="submission" date="2018-08" db="EMBL/GenBank/DDBJ databases">
        <title>Genomic Encyclopedia of Type Strains, Phase III (KMG-III): the genomes of soil and plant-associated and newly described type strains.</title>
        <authorList>
            <person name="Whitman W."/>
        </authorList>
    </citation>
    <scope>NUCLEOTIDE SEQUENCE [LARGE SCALE GENOMIC DNA]</scope>
    <source>
        <strain evidence="2 3">CGMCC 1.10966</strain>
    </source>
</reference>
<dbReference type="RefSeq" id="WP_116192504.1">
    <property type="nucleotide sequence ID" value="NZ_QTTN01000058.1"/>
</dbReference>
<evidence type="ECO:0000313" key="3">
    <source>
        <dbReference type="Proteomes" id="UP000256304"/>
    </source>
</evidence>